<protein>
    <recommendedName>
        <fullName evidence="6">Trimeric autotransporter adhesin YadA-like head domain-containing protein</fullName>
    </recommendedName>
</protein>
<feature type="transmembrane region" description="Helical" evidence="1">
    <location>
        <begin position="21"/>
        <end position="40"/>
    </location>
</feature>
<evidence type="ECO:0000256" key="1">
    <source>
        <dbReference type="SAM" id="Phobius"/>
    </source>
</evidence>
<dbReference type="STRING" id="187101.VC03_04155"/>
<dbReference type="HOGENOM" id="CLU_231020_0_0_0"/>
<dbReference type="InterPro" id="IPR008640">
    <property type="entry name" value="Adhesin_Head_dom"/>
</dbReference>
<feature type="domain" description="Trimeric autotransporter adhesin YadA-like head" evidence="2">
    <location>
        <begin position="1236"/>
        <end position="1256"/>
    </location>
</feature>
<evidence type="ECO:0000259" key="3">
    <source>
        <dbReference type="Pfam" id="PF05662"/>
    </source>
</evidence>
<feature type="domain" description="Trimeric autotransporter adhesin YadA-like head" evidence="2">
    <location>
        <begin position="1450"/>
        <end position="1476"/>
    </location>
</feature>
<dbReference type="CDD" id="cd12820">
    <property type="entry name" value="LbR_YadA-like"/>
    <property type="match status" value="5"/>
</dbReference>
<feature type="domain" description="Trimeric autotransporter adhesin YadA-like head" evidence="2">
    <location>
        <begin position="899"/>
        <end position="922"/>
    </location>
</feature>
<dbReference type="Gene3D" id="2.150.10.10">
    <property type="entry name" value="Serralysin-like metalloprotease, C-terminal"/>
    <property type="match status" value="8"/>
</dbReference>
<feature type="domain" description="Trimeric autotransporter adhesin YadA-like head" evidence="2">
    <location>
        <begin position="1304"/>
        <end position="1325"/>
    </location>
</feature>
<dbReference type="InterPro" id="IPR008635">
    <property type="entry name" value="Coiled_stalk_dom"/>
</dbReference>
<feature type="domain" description="Trimeric autotransporter adhesin YadA-like stalk" evidence="3">
    <location>
        <begin position="1520"/>
        <end position="1543"/>
    </location>
</feature>
<feature type="domain" description="Trimeric autotransporter adhesin YadA-like head" evidence="2">
    <location>
        <begin position="1330"/>
        <end position="1349"/>
    </location>
</feature>
<evidence type="ECO:0008006" key="6">
    <source>
        <dbReference type="Google" id="ProtNLM"/>
    </source>
</evidence>
<dbReference type="SUPFAM" id="SSF101967">
    <property type="entry name" value="Adhesin YadA, collagen-binding domain"/>
    <property type="match status" value="7"/>
</dbReference>
<dbReference type="InterPro" id="IPR011049">
    <property type="entry name" value="Serralysin-like_metalloprot_C"/>
</dbReference>
<feature type="domain" description="Trimeric autotransporter adhesin YadA-like head" evidence="2">
    <location>
        <begin position="448"/>
        <end position="470"/>
    </location>
</feature>
<dbReference type="PATRIC" id="fig|1069640.6.peg.823"/>
<feature type="domain" description="Trimeric autotransporter adhesin YadA-like head" evidence="2">
    <location>
        <begin position="962"/>
        <end position="985"/>
    </location>
</feature>
<dbReference type="Pfam" id="PF05662">
    <property type="entry name" value="YadA_stalk"/>
    <property type="match status" value="2"/>
</dbReference>
<feature type="domain" description="Trimeric autotransporter adhesin YadA-like head" evidence="2">
    <location>
        <begin position="291"/>
        <end position="314"/>
    </location>
</feature>
<feature type="domain" description="Trimeric autotransporter adhesin YadA-like head" evidence="2">
    <location>
        <begin position="1207"/>
        <end position="1230"/>
    </location>
</feature>
<sequence>MKNINIEEVKRYLKRSLKKKVKITTSLIVLFMMSNSIGMATNISIEKGKIGSWGSENTNKGSIALNPKGENDSKVQYQVVKDYAIAIGLGSEANASDSVSIGHGSVVENNAAKAIAIGNNAKIYNTVLPNGESNNNSIAIGTGAEAYIFKSVAIGEGAQTLSVDFYNDGTRDDNKRKKGDGGQSTAIGSGAIAVDQATSVGNDTYAIGRSSIAIGSDDNRKFREETTPYDFEKYFKNLYNKIGNSDGHKYGSSKQGQFAKFHENDYSYNYSPTLSAGEGGIALGTRALSYGTGATSIGAMSFALGDYSTAMGAKTRAEGKGAIAIGNSTKVFSDHSVAVGNENQILNEGGTAYGYKAYSGGKNSIAIGTEVYSNTILRDDKQGIHSDFIGKYTGKDNGTLFSNDYMNGKISDVLKAKETKLSESGSLSVNKKKLHDINNIIDSKDGNNNSIVLGTKSMATESNSIALGHGTFTLAKNSMAFGSFSYVKGENSLGLGVDSKVLSNNSIAIGTRAGVGYKSDNSLVMGNFSYSTGKNALVFGNKSKVTAEDGLAIGSNSEASLANSTALGVNSKTDYTKEDLEKDAYAPRGVLSMPSTEKIGVISVGSKGAERRIVNVAAGYRDTDAVNVSQLKAMEEKINQSGLMDVEDDDLNISDNGIHYLSVDKNGYRSKDIKEIMQKQRDYNKYIEYKSRQLEMKAREARGDKLPDPYKTKINAKVENLENKYKNDTQFNQIELKKITDQEIEGIKNNGASFDAIITKINLAKEKDKYITYTDENGQEIQKLKTILYEDEVKKINESNYNNKGAIGKDSIALGYQTKSTGDKGIAIGTGDQRSLDILEKQKIIDVSRGEEKQKLVNKEIRLNNNMYTRSGENAVAVGTGAIAKDWSVALGGNTQTEDTAVAIGDRSKALGNRSIAIGNKAATGRYYEFNGKEKINETLKKSNIQTLNYDSIGMVGYDGAEKAIAIGSHSTATSDYSVAIGNGATTGDNKTYTKEIYVKDRTKNDLTESEQAMIIRKHFHKDADSFNQDENNRLQSLIKDYESKNLDRQKQEILEKNYYLKEQEVNKDEKKKKIFDELVRSINAKTEQEKKDAKEKILQKYFHKKQSELSTNEKKEFNQKVALVQGANKEMILQKYFAKSKYDQLSEGEKKEFDTIIKDLTDSEKENLLRTYFMGKKEEELTPEEKKEFDAFKDNFKKKVIVGGAENAIAIGKYAKASKNDTIALGKDSNAVEEKAIAIGKEARAKGAQSVVIGTPNSSNSKADEDTDSNIGEISAGQSSVSVGNGVKSGDYSVGIGGNVVAGKTAVAIGDRSRAIGDTSVAIGEKALAKGPRSIAIGNETKANAEDSYVFGGKSEISSTAGQSSAIGINISVKSAQAIAMGNDVVIEENSRGAVAIGSDDSSYNEGNNKIGGNNYTKTMAKGNATTAIGAHAQATNVAATALGARAFATEKETVAVGANSKASVEGAVAIGSYSLADRVKNTTYYNPKTGNTDGKDTDKLATKAALSIGDTSKNIRRQLIGLAAGTNDTDAVNVWQLKELKGYFDENKKFDLEGDKNGKQTFELPNKLEVKGNTEKKTDGKTYQDWDNTYTVENVQTYISKSGNNAKILIGIKNKPRFDKVYVGNETTGLEIAQDNSNNITLTQNGAKITLTKDNNNLKMSGIANGVADNDAVAYGQVKNPFIVKADKSTPKASTEKSMSLGKTLEFTGRKFDGTKNYDDWSVDETVTGKSGNYTSENVETFVTQDNVTGRTGVLIGLRKDPRFDKVTLGELDNDRTEITKDGISITKKATPDKVVKFGIDNNGNATLTDARNKDASPIVTEKSLGDQKIKYAANSKNKKETTLTNGFNFSDGTNTTAEVGDNGVVKFNLKDKLTGITSITNGNEDNANENSKIELTNKDLKLTNKGKSVKILTKGTNGNEEILIEFERPVKNETSSGKPIINQKHEDYGIGTINYLKDRRASKDGDYGTGTNIGRAATEGAVKEVNDAIKTVENNISKKADKTDLSGICKSRCK</sequence>
<feature type="domain" description="Trimeric autotransporter adhesin YadA-like stalk" evidence="3">
    <location>
        <begin position="612"/>
        <end position="641"/>
    </location>
</feature>
<keyword evidence="1" id="KW-0472">Membrane</keyword>
<dbReference type="GO" id="GO:0019867">
    <property type="term" value="C:outer membrane"/>
    <property type="evidence" value="ECO:0007669"/>
    <property type="project" value="InterPro"/>
</dbReference>
<feature type="domain" description="Trimeric autotransporter adhesin YadA-like head" evidence="2">
    <location>
        <begin position="317"/>
        <end position="342"/>
    </location>
</feature>
<gene>
    <name evidence="4" type="ORF">VC03_04155</name>
</gene>
<reference evidence="4 5" key="1">
    <citation type="journal article" date="2012" name="BMC Genomics">
        <title>Genomic sequence analysis and characterization of Sneathia amnii sp. nov.</title>
        <authorList>
            <consortium name="Vaginal Microbiome Consortium (additional members)"/>
            <person name="Harwich M.D.Jr."/>
            <person name="Serrano M.G."/>
            <person name="Fettweis J.M."/>
            <person name="Alves J.M."/>
            <person name="Reimers M.A."/>
            <person name="Buck G.A."/>
            <person name="Jefferson K.K."/>
        </authorList>
    </citation>
    <scope>NUCLEOTIDE SEQUENCE [LARGE SCALE GENOMIC DNA]</scope>
    <source>
        <strain evidence="4 5">SN35</strain>
    </source>
</reference>
<proteinExistence type="predicted"/>
<evidence type="ECO:0000259" key="2">
    <source>
        <dbReference type="Pfam" id="PF05658"/>
    </source>
</evidence>
<evidence type="ECO:0000313" key="4">
    <source>
        <dbReference type="EMBL" id="AKC95695.1"/>
    </source>
</evidence>
<dbReference type="OrthoDB" id="84732at2"/>
<evidence type="ECO:0000313" key="5">
    <source>
        <dbReference type="Proteomes" id="UP000033103"/>
    </source>
</evidence>
<feature type="domain" description="Trimeric autotransporter adhesin YadA-like head" evidence="2">
    <location>
        <begin position="82"/>
        <end position="105"/>
    </location>
</feature>
<dbReference type="RefSeq" id="WP_046328801.1">
    <property type="nucleotide sequence ID" value="NZ_CP011280.1"/>
</dbReference>
<keyword evidence="1" id="KW-1133">Transmembrane helix</keyword>
<dbReference type="Pfam" id="PF05658">
    <property type="entry name" value="YadA_head"/>
    <property type="match status" value="15"/>
</dbReference>
<keyword evidence="5" id="KW-1185">Reference proteome</keyword>
<dbReference type="EMBL" id="CP011280">
    <property type="protein sequence ID" value="AKC95695.1"/>
    <property type="molecule type" value="Genomic_DNA"/>
</dbReference>
<organism evidence="4 5">
    <name type="scientific">Sneathia vaginalis</name>
    <dbReference type="NCBI Taxonomy" id="187101"/>
    <lineage>
        <taxon>Bacteria</taxon>
        <taxon>Fusobacteriati</taxon>
        <taxon>Fusobacteriota</taxon>
        <taxon>Fusobacteriia</taxon>
        <taxon>Fusobacteriales</taxon>
        <taxon>Leptotrichiaceae</taxon>
        <taxon>Sneathia</taxon>
    </lineage>
</organism>
<feature type="domain" description="Trimeric autotransporter adhesin YadA-like head" evidence="2">
    <location>
        <begin position="349"/>
        <end position="369"/>
    </location>
</feature>
<keyword evidence="1" id="KW-0812">Transmembrane</keyword>
<dbReference type="Proteomes" id="UP000033103">
    <property type="component" value="Chromosome"/>
</dbReference>
<accession>A0A0E3ZAI4</accession>
<feature type="domain" description="Trimeric autotransporter adhesin YadA-like head" evidence="2">
    <location>
        <begin position="488"/>
        <end position="513"/>
    </location>
</feature>
<feature type="domain" description="Trimeric autotransporter adhesin YadA-like head" evidence="2">
    <location>
        <begin position="806"/>
        <end position="831"/>
    </location>
</feature>
<name>A0A0E3ZAI4_9FUSO</name>
<feature type="domain" description="Trimeric autotransporter adhesin YadA-like head" evidence="2">
    <location>
        <begin position="546"/>
        <end position="571"/>
    </location>
</feature>
<dbReference type="KEGG" id="sns:VC03_04155"/>